<evidence type="ECO:0000256" key="1">
    <source>
        <dbReference type="ARBA" id="ARBA00005005"/>
    </source>
</evidence>
<dbReference type="Pfam" id="PF00755">
    <property type="entry name" value="Carn_acyltransf"/>
    <property type="match status" value="1"/>
</dbReference>
<dbReference type="AlphaFoldDB" id="A0A9Y1ZCD3"/>
<evidence type="ECO:0000256" key="9">
    <source>
        <dbReference type="PIRSR" id="PIRSR600542-1"/>
    </source>
</evidence>
<reference evidence="12" key="1">
    <citation type="submission" date="2022-06" db="EMBL/GenBank/DDBJ databases">
        <authorList>
            <person name="Zhang S."/>
            <person name="Zou C."/>
        </authorList>
    </citation>
    <scope>NUCLEOTIDE SEQUENCE</scope>
</reference>
<name>A0A9Y1ZCD3_HYPCU</name>
<evidence type="ECO:0000256" key="3">
    <source>
        <dbReference type="ARBA" id="ARBA00022448"/>
    </source>
</evidence>
<evidence type="ECO:0000256" key="6">
    <source>
        <dbReference type="ARBA" id="ARBA00023098"/>
    </source>
</evidence>
<keyword evidence="7 10" id="KW-0012">Acyltransferase</keyword>
<dbReference type="Gene3D" id="3.30.559.10">
    <property type="entry name" value="Chloramphenicol acetyltransferase-like domain"/>
    <property type="match status" value="1"/>
</dbReference>
<dbReference type="InterPro" id="IPR042231">
    <property type="entry name" value="Cho/carn_acyl_trans_2"/>
</dbReference>
<evidence type="ECO:0000256" key="2">
    <source>
        <dbReference type="ARBA" id="ARBA00005232"/>
    </source>
</evidence>
<dbReference type="GO" id="GO:0006635">
    <property type="term" value="P:fatty acid beta-oxidation"/>
    <property type="evidence" value="ECO:0007669"/>
    <property type="project" value="TreeGrafter"/>
</dbReference>
<dbReference type="GO" id="GO:0005739">
    <property type="term" value="C:mitochondrion"/>
    <property type="evidence" value="ECO:0007669"/>
    <property type="project" value="TreeGrafter"/>
</dbReference>
<protein>
    <submittedName>
        <fullName evidence="12">Carnitine O-palmitoyltransferase 2</fullName>
        <ecNumber evidence="12">2.3.1.21</ecNumber>
    </submittedName>
</protein>
<comment type="similarity">
    <text evidence="2 10">Belongs to the carnitine/choline acetyltransferase family.</text>
</comment>
<feature type="domain" description="Choline/carnitine acyltransferase" evidence="11">
    <location>
        <begin position="54"/>
        <end position="642"/>
    </location>
</feature>
<dbReference type="Gene3D" id="1.20.1280.180">
    <property type="match status" value="1"/>
</dbReference>
<dbReference type="InterPro" id="IPR042572">
    <property type="entry name" value="Carn_acyl_trans_N"/>
</dbReference>
<evidence type="ECO:0000259" key="11">
    <source>
        <dbReference type="Pfam" id="PF00755"/>
    </source>
</evidence>
<keyword evidence="6" id="KW-0443">Lipid metabolism</keyword>
<dbReference type="InterPro" id="IPR000542">
    <property type="entry name" value="Carn_acyl_trans"/>
</dbReference>
<evidence type="ECO:0000256" key="8">
    <source>
        <dbReference type="ARBA" id="ARBA00048999"/>
    </source>
</evidence>
<proteinExistence type="evidence at transcript level"/>
<evidence type="ECO:0000256" key="4">
    <source>
        <dbReference type="ARBA" id="ARBA00022679"/>
    </source>
</evidence>
<evidence type="ECO:0000256" key="10">
    <source>
        <dbReference type="RuleBase" id="RU003801"/>
    </source>
</evidence>
<accession>A0A9Y1ZCD3</accession>
<dbReference type="PROSITE" id="PS00440">
    <property type="entry name" value="ACYLTRANSF_C_2"/>
    <property type="match status" value="1"/>
</dbReference>
<gene>
    <name evidence="12" type="primary">CPT-2</name>
</gene>
<keyword evidence="3" id="KW-0813">Transport</keyword>
<organism evidence="12">
    <name type="scientific">Hyphantria cunea</name>
    <name type="common">Fall webworm moth</name>
    <name type="synonym">Phalaena cunea</name>
    <dbReference type="NCBI Taxonomy" id="39466"/>
    <lineage>
        <taxon>Eukaryota</taxon>
        <taxon>Metazoa</taxon>
        <taxon>Ecdysozoa</taxon>
        <taxon>Arthropoda</taxon>
        <taxon>Hexapoda</taxon>
        <taxon>Insecta</taxon>
        <taxon>Pterygota</taxon>
        <taxon>Neoptera</taxon>
        <taxon>Endopterygota</taxon>
        <taxon>Lepidoptera</taxon>
        <taxon>Glossata</taxon>
        <taxon>Ditrysia</taxon>
        <taxon>Noctuoidea</taxon>
        <taxon>Erebidae</taxon>
        <taxon>Arctiinae</taxon>
        <taxon>Hyphantria</taxon>
    </lineage>
</organism>
<dbReference type="EC" id="2.3.1.21" evidence="12"/>
<dbReference type="SUPFAM" id="SSF52777">
    <property type="entry name" value="CoA-dependent acyltransferases"/>
    <property type="match status" value="2"/>
</dbReference>
<keyword evidence="5" id="KW-0276">Fatty acid metabolism</keyword>
<comment type="pathway">
    <text evidence="1">Lipid metabolism; fatty acid beta-oxidation.</text>
</comment>
<keyword evidence="4 10" id="KW-0808">Transferase</keyword>
<dbReference type="GO" id="GO:0004095">
    <property type="term" value="F:carnitine O-palmitoyltransferase activity"/>
    <property type="evidence" value="ECO:0007669"/>
    <property type="project" value="UniProtKB-EC"/>
</dbReference>
<dbReference type="InterPro" id="IPR039551">
    <property type="entry name" value="Cho/carn_acyl_trans"/>
</dbReference>
<dbReference type="EMBL" id="ON792534">
    <property type="protein sequence ID" value="WIV69453.1"/>
    <property type="molecule type" value="mRNA"/>
</dbReference>
<dbReference type="InterPro" id="IPR023213">
    <property type="entry name" value="CAT-like_dom_sf"/>
</dbReference>
<dbReference type="Gene3D" id="1.10.275.20">
    <property type="entry name" value="Choline/Carnitine o-acyltransferase"/>
    <property type="match status" value="1"/>
</dbReference>
<evidence type="ECO:0000256" key="7">
    <source>
        <dbReference type="ARBA" id="ARBA00023315"/>
    </source>
</evidence>
<dbReference type="PANTHER" id="PTHR22589:SF16">
    <property type="entry name" value="CARNITINE O-PALMITOYLTRANSFERASE 2, MITOCHONDRIAL"/>
    <property type="match status" value="1"/>
</dbReference>
<sequence length="653" mass="74150">MIGANKLVTQNNTVYLKFIQHRNITNKSVRDVSYQYLQRSKVPTMHFQKSLPRLPIPELSKTGERYLNAIRPIISNDQYKAAEQRTHNFLNKEGKVLQDSLVALDKRNKHTSYISEYWYDLYLRDRSPLPINYNPLIVFVNDSRPENNNQLVRSTNMLISAVRFMLSLRDHILEPEVYHLNPKKSNTQLFRTVTGMLPQALSWYGAYLFKAFPLDMSQFVGLFGATRIPCPTKDKIFRDPKSKHVVVQKNGNFYVFDVLDANGNLISPLEMLGNLCKIINDNTPKAEHPLGILTTQNRDVWAKQRAYLEAGGNSEALNKIDSAIFNLVLDDDEINDDKHKILRKYLHDDGLNRWFDKSFSLIVTRDGLAGLNFEHSWGDGVAVLRFFQDIYAETTKKPFIHPESKPADSNITVRQLEFKLDDKLKQCIDNAKKEYEAWCDSLSIDYILYEGLNKGDCKKYKVSPDCIMQLSFQAAHHLLKGSFVGTYESCSTSAFKHGRTETMRPCTDKTKAFCETLHSNKSSLAELRGLLQECSSVHTELVKQAAMGQGFDRHMFALMKIAEENNLPRPEIFDSYEYKHLNKSILSTSTLSSPSVLAGGFGPVAKEGFGIGYSAFPDKLGAAVSSYSAHNDSTQFVEALHKSFIDITKVLSG</sequence>
<feature type="active site" description="Proton acceptor" evidence="9">
    <location>
        <position position="375"/>
    </location>
</feature>
<dbReference type="FunFam" id="1.10.275.20:FF:000001">
    <property type="entry name" value="carnitine O-palmitoyltransferase 2, mitochondrial"/>
    <property type="match status" value="1"/>
</dbReference>
<dbReference type="Gene3D" id="3.30.559.70">
    <property type="entry name" value="Choline/Carnitine o-acyltransferase, domain 2"/>
    <property type="match status" value="1"/>
</dbReference>
<dbReference type="PANTHER" id="PTHR22589">
    <property type="entry name" value="CARNITINE O-ACYLTRANSFERASE"/>
    <property type="match status" value="1"/>
</dbReference>
<comment type="catalytic activity">
    <reaction evidence="8">
        <text>4,8-dimethylnonanoyl-CoA + (R)-carnitine = O-4,8-dimethylnonanoyl-(R)-carnitine + CoA</text>
        <dbReference type="Rhea" id="RHEA:44860"/>
        <dbReference type="ChEBI" id="CHEBI:16347"/>
        <dbReference type="ChEBI" id="CHEBI:57287"/>
        <dbReference type="ChEBI" id="CHEBI:77061"/>
        <dbReference type="ChEBI" id="CHEBI:84654"/>
    </reaction>
</comment>
<evidence type="ECO:0000313" key="12">
    <source>
        <dbReference type="EMBL" id="WIV69453.1"/>
    </source>
</evidence>
<evidence type="ECO:0000256" key="5">
    <source>
        <dbReference type="ARBA" id="ARBA00022832"/>
    </source>
</evidence>